<keyword evidence="3" id="KW-1185">Reference proteome</keyword>
<evidence type="ECO:0000256" key="1">
    <source>
        <dbReference type="SAM" id="MobiDB-lite"/>
    </source>
</evidence>
<gene>
    <name evidence="2" type="ORF">IDH44_06505</name>
</gene>
<feature type="region of interest" description="Disordered" evidence="1">
    <location>
        <begin position="1"/>
        <end position="21"/>
    </location>
</feature>
<proteinExistence type="predicted"/>
<evidence type="ECO:0000313" key="2">
    <source>
        <dbReference type="EMBL" id="MBD2844837.1"/>
    </source>
</evidence>
<evidence type="ECO:0000313" key="3">
    <source>
        <dbReference type="Proteomes" id="UP000621560"/>
    </source>
</evidence>
<dbReference type="AlphaFoldDB" id="A0A927BRB2"/>
<protein>
    <submittedName>
        <fullName evidence="2">Uncharacterized protein</fullName>
    </submittedName>
</protein>
<dbReference type="RefSeq" id="WP_190915870.1">
    <property type="nucleotide sequence ID" value="NZ_JACXIZ010000012.1"/>
</dbReference>
<sequence length="860" mass="94215">MNRNGEVDVTRPGSRAGRDRAADRRLRRVTLEMSLKPFRSLTDEAIEAVCEEAFRQWAPLLDMADTASVLLWTADGSEILVWDGELGRELEWGRYIGFANEWTFDHITDGKRDRKTAILYTPEPARFTYRDLQRVIAALKRVGRARCGIPVEVGATFDAGPEFAYSDFKYKDHPEINRAELGGRPIGLRASYTVVCPWATLHADDVRYAAYPDGIPEGTPFGEFLGGQCASFLPALGFDYIWFSNGFGLSYFPWTYLGANYDGTNMPLADRAELSGKVLGFWDAFHAACPDTRIEVRGTNYGTGMDLAKDCIPIRELYERGYLAYPPPNSPWGALNHDFGLELTGYLSRIAALPGETYPFRYYPNDPWFWQNPWTDLYDRQPHDIYLPLSVARLDAEGQPQAPGIVELLTIDTEYGELPEDTALEVSAHVRRALRDFPDAPGLMTWVYPFDELHDAAAATPPQTGSIFFHDWFMRHAINEGLPVSGCISSVHAARLLEAGIIAGRDAGTRDSEGAEGMGGAALAETILVVATSWLRGDDAQRIADWVACGGRVLLYGPVRDAALAELLNVRQVEPLSGEGELTIDAQTDEIAGGSSREMRIDHRPLVSDGGLGELCADAADPHTRIRARVAVQGQERLFALSRSLPQWQGGAVCWLRGSLPLQDGIVTHLPVRQDAALGDSAVVARYLLQDFGYTLLQTKADAASPSAMLLAPRRAGAQRLVGSRRDTSVSFRMRFPEGVPLPTGMTALAGPGAAELALDGAFAKECRVFVDQPEPALVTCREAAPDPTRAKRTLGELPQRKLVVSGLREARLTVALPPEAASSGRVEVAHGETELDVAGCIRRGFLQLAAISGTIEIVW</sequence>
<accession>A0A927BRB2</accession>
<comment type="caution">
    <text evidence="2">The sequence shown here is derived from an EMBL/GenBank/DDBJ whole genome shotgun (WGS) entry which is preliminary data.</text>
</comment>
<name>A0A927BRB2_9BACL</name>
<organism evidence="2 3">
    <name type="scientific">Paenibacillus sabuli</name>
    <dbReference type="NCBI Taxonomy" id="2772509"/>
    <lineage>
        <taxon>Bacteria</taxon>
        <taxon>Bacillati</taxon>
        <taxon>Bacillota</taxon>
        <taxon>Bacilli</taxon>
        <taxon>Bacillales</taxon>
        <taxon>Paenibacillaceae</taxon>
        <taxon>Paenibacillus</taxon>
    </lineage>
</organism>
<reference evidence="2" key="1">
    <citation type="submission" date="2020-09" db="EMBL/GenBank/DDBJ databases">
        <title>A novel bacterium of genus Paenibacillus, isolated from South China Sea.</title>
        <authorList>
            <person name="Huang H."/>
            <person name="Mo K."/>
            <person name="Hu Y."/>
        </authorList>
    </citation>
    <scope>NUCLEOTIDE SEQUENCE</scope>
    <source>
        <strain evidence="2">IB182496</strain>
    </source>
</reference>
<dbReference type="EMBL" id="JACXIZ010000012">
    <property type="protein sequence ID" value="MBD2844837.1"/>
    <property type="molecule type" value="Genomic_DNA"/>
</dbReference>
<dbReference type="Proteomes" id="UP000621560">
    <property type="component" value="Unassembled WGS sequence"/>
</dbReference>